<evidence type="ECO:0000313" key="5">
    <source>
        <dbReference type="EMBL" id="MBT1695800.1"/>
    </source>
</evidence>
<feature type="domain" description="Capsule synthesis protein CapA" evidence="4">
    <location>
        <begin position="27"/>
        <end position="270"/>
    </location>
</feature>
<dbReference type="EMBL" id="JAHESF010000002">
    <property type="protein sequence ID" value="MBT1695800.1"/>
    <property type="molecule type" value="Genomic_DNA"/>
</dbReference>
<feature type="region of interest" description="Disordered" evidence="2">
    <location>
        <begin position="386"/>
        <end position="405"/>
    </location>
</feature>
<feature type="chain" id="PRO_5042992072" evidence="3">
    <location>
        <begin position="21"/>
        <end position="452"/>
    </location>
</feature>
<accession>A0AAP2GML2</accession>
<dbReference type="CDD" id="cd07381">
    <property type="entry name" value="MPP_CapA"/>
    <property type="match status" value="1"/>
</dbReference>
<dbReference type="SUPFAM" id="SSF56300">
    <property type="entry name" value="Metallo-dependent phosphatases"/>
    <property type="match status" value="1"/>
</dbReference>
<dbReference type="InterPro" id="IPR029052">
    <property type="entry name" value="Metallo-depent_PP-like"/>
</dbReference>
<dbReference type="AlphaFoldDB" id="A0AAP2GML2"/>
<feature type="signal peptide" evidence="3">
    <location>
        <begin position="1"/>
        <end position="20"/>
    </location>
</feature>
<comment type="caution">
    <text evidence="5">The sequence shown here is derived from an EMBL/GenBank/DDBJ whole genome shotgun (WGS) entry which is preliminary data.</text>
</comment>
<dbReference type="Gene3D" id="3.60.21.10">
    <property type="match status" value="1"/>
</dbReference>
<dbReference type="SMART" id="SM00854">
    <property type="entry name" value="PGA_cap"/>
    <property type="match status" value="1"/>
</dbReference>
<dbReference type="PANTHER" id="PTHR33393">
    <property type="entry name" value="POLYGLUTAMINE SYNTHESIS ACCESSORY PROTEIN RV0574C-RELATED"/>
    <property type="match status" value="1"/>
</dbReference>
<dbReference type="Pfam" id="PF09587">
    <property type="entry name" value="PGA_cap"/>
    <property type="match status" value="1"/>
</dbReference>
<dbReference type="Proteomes" id="UP001319200">
    <property type="component" value="Unassembled WGS sequence"/>
</dbReference>
<comment type="similarity">
    <text evidence="1">Belongs to the CapA family.</text>
</comment>
<dbReference type="InterPro" id="IPR052169">
    <property type="entry name" value="CW_Biosynth-Accessory"/>
</dbReference>
<protein>
    <submittedName>
        <fullName evidence="5">CapA family protein</fullName>
    </submittedName>
</protein>
<name>A0AAP2GML2_9BACT</name>
<organism evidence="5 6">
    <name type="scientific">Chryseosolibacter histidini</name>
    <dbReference type="NCBI Taxonomy" id="2782349"/>
    <lineage>
        <taxon>Bacteria</taxon>
        <taxon>Pseudomonadati</taxon>
        <taxon>Bacteroidota</taxon>
        <taxon>Cytophagia</taxon>
        <taxon>Cytophagales</taxon>
        <taxon>Chryseotaleaceae</taxon>
        <taxon>Chryseosolibacter</taxon>
    </lineage>
</organism>
<dbReference type="PANTHER" id="PTHR33393:SF12">
    <property type="entry name" value="CAPSULE BIOSYNTHESIS PROTEIN CAPA"/>
    <property type="match status" value="1"/>
</dbReference>
<evidence type="ECO:0000256" key="1">
    <source>
        <dbReference type="ARBA" id="ARBA00005662"/>
    </source>
</evidence>
<evidence type="ECO:0000256" key="3">
    <source>
        <dbReference type="SAM" id="SignalP"/>
    </source>
</evidence>
<sequence length="452" mass="50226">MKKTLASLLILAGIIVPSCAQDTTRLSLLFLGDIMQHDSQISDAWNKTLKKYDYNPCFQFIKPYTQAADLAIGNLELTLAGPPYKGYPQFSAPDELLLALKAMGMDVLVTANNHCVDTGKKGLERTVLMLDSLHIPHTGTFVDEVAKLNEHPLLVEKNGFSLAILNYTYGTNGLPVTKPNIVNTIDTAAIRADLKKAKALKPDVIIAFMHWGSEYQSLPSKWQKDVAEHCFKHGAKLVIGAHPHVLQPMEWRKDKDQLVAYSLGNFVSGQRKRYTDGGALVTLELEKIAYGTDSAITRIDTANYILEWVYRTADAEKNYHVLPVTAFEKDPKGFIKDSESKAALKVFADDSRALYKKHNVNIVESQYLPSDTLTIYRILLPTAPTPEGTSSSAQSHHLPYGTETETDSAGNVLLYSGNFSRKQDAERYRNKVIQLGYSDARVVMFVNGVKVE</sequence>
<keyword evidence="6" id="KW-1185">Reference proteome</keyword>
<keyword evidence="3" id="KW-0732">Signal</keyword>
<proteinExistence type="inferred from homology"/>
<evidence type="ECO:0000259" key="4">
    <source>
        <dbReference type="SMART" id="SM00854"/>
    </source>
</evidence>
<evidence type="ECO:0000256" key="2">
    <source>
        <dbReference type="SAM" id="MobiDB-lite"/>
    </source>
</evidence>
<dbReference type="RefSeq" id="WP_254160479.1">
    <property type="nucleotide sequence ID" value="NZ_JAHESF010000002.1"/>
</dbReference>
<reference evidence="5 6" key="1">
    <citation type="submission" date="2021-05" db="EMBL/GenBank/DDBJ databases">
        <title>A Polyphasic approach of four new species of the genus Ohtaekwangia: Ohtaekwangia histidinii sp. nov., Ohtaekwangia cretensis sp. nov., Ohtaekwangia indiensis sp. nov., Ohtaekwangia reichenbachii sp. nov. from diverse environment.</title>
        <authorList>
            <person name="Octaviana S."/>
        </authorList>
    </citation>
    <scope>NUCLEOTIDE SEQUENCE [LARGE SCALE GENOMIC DNA]</scope>
    <source>
        <strain evidence="5 6">PWU4</strain>
    </source>
</reference>
<gene>
    <name evidence="5" type="ORF">KK083_02850</name>
</gene>
<evidence type="ECO:0000313" key="6">
    <source>
        <dbReference type="Proteomes" id="UP001319200"/>
    </source>
</evidence>
<dbReference type="InterPro" id="IPR019079">
    <property type="entry name" value="Capsule_synth_CapA"/>
</dbReference>